<keyword evidence="2" id="KW-0378">Hydrolase</keyword>
<keyword evidence="1" id="KW-0472">Membrane</keyword>
<dbReference type="InterPro" id="IPR026898">
    <property type="entry name" value="PrsW"/>
</dbReference>
<sequence length="266" mass="30792">MEVFILVFAVISILPWGFFLVYTQPNSGRDNRIIFIILFALLLGWLSTELVLKTNALFWPEADIKTKVSKHILSEIAFMAFVKAGMLEELFKSLLILMLALVLSYDWKLKVFLPETFLVGGFVSLGFAGIENYHYIFLANEGGQGFDNVYKTFILRTLKSSNAHLLINLCFSMFLIKSNKKKFPDKYWYIFFAFLLAVIQHGLFDFFVIPIGRFGYWAATALFVGIWVWIVRDRRIYMSEGELFKIEKETKSSPEVLKPSEPEIIR</sequence>
<feature type="transmembrane region" description="Helical" evidence="1">
    <location>
        <begin position="158"/>
        <end position="176"/>
    </location>
</feature>
<feature type="transmembrane region" description="Helical" evidence="1">
    <location>
        <begin position="34"/>
        <end position="52"/>
    </location>
</feature>
<keyword evidence="3" id="KW-1185">Reference proteome</keyword>
<protein>
    <submittedName>
        <fullName evidence="2">PrsW family intramembrane metalloprotease</fullName>
    </submittedName>
</protein>
<feature type="transmembrane region" description="Helical" evidence="1">
    <location>
        <begin position="188"/>
        <end position="208"/>
    </location>
</feature>
<keyword evidence="1" id="KW-0812">Transmembrane</keyword>
<evidence type="ECO:0000256" key="1">
    <source>
        <dbReference type="SAM" id="Phobius"/>
    </source>
</evidence>
<dbReference type="RefSeq" id="WP_135648170.1">
    <property type="nucleotide sequence ID" value="NZ_RQGF01000009.1"/>
</dbReference>
<keyword evidence="2" id="KW-0482">Metalloprotease</keyword>
<evidence type="ECO:0000313" key="3">
    <source>
        <dbReference type="Proteomes" id="UP000297762"/>
    </source>
</evidence>
<comment type="caution">
    <text evidence="2">The sequence shown here is derived from an EMBL/GenBank/DDBJ whole genome shotgun (WGS) entry which is preliminary data.</text>
</comment>
<dbReference type="GO" id="GO:0006508">
    <property type="term" value="P:proteolysis"/>
    <property type="evidence" value="ECO:0007669"/>
    <property type="project" value="UniProtKB-KW"/>
</dbReference>
<feature type="transmembrane region" description="Helical" evidence="1">
    <location>
        <begin position="72"/>
        <end position="105"/>
    </location>
</feature>
<proteinExistence type="predicted"/>
<feature type="transmembrane region" description="Helical" evidence="1">
    <location>
        <begin position="214"/>
        <end position="231"/>
    </location>
</feature>
<reference evidence="2" key="1">
    <citation type="journal article" date="2019" name="PLoS Negl. Trop. Dis.">
        <title>Revisiting the worldwide diversity of Leptospira species in the environment.</title>
        <authorList>
            <person name="Vincent A.T."/>
            <person name="Schiettekatte O."/>
            <person name="Bourhy P."/>
            <person name="Veyrier F.J."/>
            <person name="Picardeau M."/>
        </authorList>
    </citation>
    <scope>NUCLEOTIDE SEQUENCE [LARGE SCALE GENOMIC DNA]</scope>
    <source>
        <strain evidence="2">201702455</strain>
    </source>
</reference>
<organism evidence="2 3">
    <name type="scientific">Leptospira sarikeiensis</name>
    <dbReference type="NCBI Taxonomy" id="2484943"/>
    <lineage>
        <taxon>Bacteria</taxon>
        <taxon>Pseudomonadati</taxon>
        <taxon>Spirochaetota</taxon>
        <taxon>Spirochaetia</taxon>
        <taxon>Leptospirales</taxon>
        <taxon>Leptospiraceae</taxon>
        <taxon>Leptospira</taxon>
    </lineage>
</organism>
<name>A0A4R9KFR5_9LEPT</name>
<accession>A0A4R9KFR5</accession>
<dbReference type="PANTHER" id="PTHR36844">
    <property type="entry name" value="PROTEASE PRSW"/>
    <property type="match status" value="1"/>
</dbReference>
<gene>
    <name evidence="2" type="ORF">EHQ64_03795</name>
</gene>
<dbReference type="OrthoDB" id="340807at2"/>
<dbReference type="Proteomes" id="UP000297762">
    <property type="component" value="Unassembled WGS sequence"/>
</dbReference>
<dbReference type="GO" id="GO:0008237">
    <property type="term" value="F:metallopeptidase activity"/>
    <property type="evidence" value="ECO:0007669"/>
    <property type="project" value="UniProtKB-KW"/>
</dbReference>
<feature type="transmembrane region" description="Helical" evidence="1">
    <location>
        <begin position="117"/>
        <end position="138"/>
    </location>
</feature>
<keyword evidence="1" id="KW-1133">Transmembrane helix</keyword>
<dbReference type="Pfam" id="PF13367">
    <property type="entry name" value="PrsW-protease"/>
    <property type="match status" value="1"/>
</dbReference>
<dbReference type="PANTHER" id="PTHR36844:SF1">
    <property type="entry name" value="PROTEASE PRSW"/>
    <property type="match status" value="1"/>
</dbReference>
<keyword evidence="2" id="KW-0645">Protease</keyword>
<dbReference type="AlphaFoldDB" id="A0A4R9KFR5"/>
<feature type="transmembrane region" description="Helical" evidence="1">
    <location>
        <begin position="6"/>
        <end position="22"/>
    </location>
</feature>
<dbReference type="EMBL" id="RQGF01000009">
    <property type="protein sequence ID" value="TGL64123.1"/>
    <property type="molecule type" value="Genomic_DNA"/>
</dbReference>
<evidence type="ECO:0000313" key="2">
    <source>
        <dbReference type="EMBL" id="TGL64123.1"/>
    </source>
</evidence>